<dbReference type="EMBL" id="RWGY01000007">
    <property type="protein sequence ID" value="TVU37473.1"/>
    <property type="molecule type" value="Genomic_DNA"/>
</dbReference>
<keyword evidence="2" id="KW-1185">Reference proteome</keyword>
<dbReference type="SUPFAM" id="SSF52058">
    <property type="entry name" value="L domain-like"/>
    <property type="match status" value="1"/>
</dbReference>
<protein>
    <recommendedName>
        <fullName evidence="3">NB-ARC domain-containing protein</fullName>
    </recommendedName>
</protein>
<evidence type="ECO:0000313" key="1">
    <source>
        <dbReference type="EMBL" id="TVU37473.1"/>
    </source>
</evidence>
<dbReference type="InterPro" id="IPR050905">
    <property type="entry name" value="Plant_NBS-LRR"/>
</dbReference>
<dbReference type="OrthoDB" id="664352at2759"/>
<reference evidence="1 2" key="1">
    <citation type="journal article" date="2019" name="Sci. Rep.">
        <title>A high-quality genome of Eragrostis curvula grass provides insights into Poaceae evolution and supports new strategies to enhance forage quality.</title>
        <authorList>
            <person name="Carballo J."/>
            <person name="Santos B.A.C.M."/>
            <person name="Zappacosta D."/>
            <person name="Garbus I."/>
            <person name="Selva J.P."/>
            <person name="Gallo C.A."/>
            <person name="Diaz A."/>
            <person name="Albertini E."/>
            <person name="Caccamo M."/>
            <person name="Echenique V."/>
        </authorList>
    </citation>
    <scope>NUCLEOTIDE SEQUENCE [LARGE SCALE GENOMIC DNA]</scope>
    <source>
        <strain evidence="2">cv. Victoria</strain>
        <tissue evidence="1">Leaf</tissue>
    </source>
</reference>
<accession>A0A5J9VMT6</accession>
<feature type="non-terminal residue" evidence="1">
    <location>
        <position position="1"/>
    </location>
</feature>
<dbReference type="Gramene" id="TVU37473">
    <property type="protein sequence ID" value="TVU37473"/>
    <property type="gene ID" value="EJB05_10789"/>
</dbReference>
<name>A0A5J9VMT6_9POAL</name>
<dbReference type="Gene3D" id="3.80.10.10">
    <property type="entry name" value="Ribonuclease Inhibitor"/>
    <property type="match status" value="2"/>
</dbReference>
<dbReference type="PANTHER" id="PTHR33463">
    <property type="entry name" value="NB-ARC DOMAIN-CONTAINING PROTEIN-RELATED"/>
    <property type="match status" value="1"/>
</dbReference>
<dbReference type="PANTHER" id="PTHR33463:SF194">
    <property type="entry name" value="OS04G0431700 PROTEIN"/>
    <property type="match status" value="1"/>
</dbReference>
<evidence type="ECO:0000313" key="2">
    <source>
        <dbReference type="Proteomes" id="UP000324897"/>
    </source>
</evidence>
<dbReference type="AlphaFoldDB" id="A0A5J9VMT6"/>
<dbReference type="Proteomes" id="UP000324897">
    <property type="component" value="Chromosome 4"/>
</dbReference>
<comment type="caution">
    <text evidence="1">The sequence shown here is derived from an EMBL/GenBank/DDBJ whole genome shotgun (WGS) entry which is preliminary data.</text>
</comment>
<proteinExistence type="predicted"/>
<evidence type="ECO:0008006" key="3">
    <source>
        <dbReference type="Google" id="ProtNLM"/>
    </source>
</evidence>
<sequence length="1109" mass="127792">MQRIRERRVDGARESILQRLPYRYSDEKVIYVDGWNGLAAVPILRSIAQEHLSTKAHPPELCFDKIIYVDCSLWESRRMMQRKIAEELKLDLATMEVFDKMDDEDDFSGVDRSSRDVIQSVAALIHQTLVYSRFMVIFLNGSDDEIDVTSSGIPMAKYHSGIVMWTFNRRLLTIHHSHREIQNKLKGTHIFIHDDISRLSSSEFRALLHEEATSIVACHPCMQAVDLTMVTDCCLYKLFLHNIFHRITGFDWTAHASNYWMCANITKRDIKSEIVKALDKEIHWKFDGSLLQELFHKFNLDLNLPFLEIHDNMTRTYGWYRYSPFTQSSAMKNYYERPYDWVCITTKYQTVPEEDVKIILEWSSSLFIVFQSSNDPPRLPSLLFKYCRNLAVVTLSFCSFSFVSPPFLECQTIKFLGLEHCTDSKTRNENYPTNWAHLHSFWVLDLRNTDWDDILSEEKLEIMDNLMELNIEGAKCWQYLSRLKNRLPCLERLRIIKPTHEAARPTDTSDSFMNKKMLQILDLSGNKDMKNLPTGITNASNLEVLVLDGCNELENVLLTSKFHFSLRSFSFDGYGPTTQWKSMVDLPPECSRPKCRHDANKVDFKTLKISLQGFKLLENLFLRGLLNLVELDLSGSTIKVLDFNTMVVDVPNLKRLFLLGCEHLHAIRWVSTDSMRQPKLEFIFIDTRSGWSTGCARPSLNKHKSYRLQVHAIIVDAMLVRSLYSQIKIAERYNRDDVYFNISITNSGICDGFVQENVTSKDTVGPTDQPNLVLACQYGDVSTEIGDAPSSMEAFPEPPLPQSDRRIEIGGGGRANSEMEINQSSLARLMMWMVESLNVHDSSDIYRLPSGDWWYLRWCRVARCPKLDTIFPTGSADYVSQLESIWASDLLMARCIWSKGPMGRFSFGNLQHLHLCFCPRLQFVLPVWIPSFRNLRTLHITHCGNLEHVFVLDGRYLDEIPIQGVPFSKLTTILLYDLPKLRQISEHRMLAPALETIRIRGCFALQRLPSLEGRAPGMKRPVVEMEKDIWNALEWDGLAAGHHPGLFEPPVHSRHYRRRFLKGTILRGLGLVPACVNGWVGLRLFAVCFGIKTCRPGFSLRVFALRPGR</sequence>
<gene>
    <name evidence="1" type="ORF">EJB05_10789</name>
</gene>
<organism evidence="1 2">
    <name type="scientific">Eragrostis curvula</name>
    <name type="common">weeping love grass</name>
    <dbReference type="NCBI Taxonomy" id="38414"/>
    <lineage>
        <taxon>Eukaryota</taxon>
        <taxon>Viridiplantae</taxon>
        <taxon>Streptophyta</taxon>
        <taxon>Embryophyta</taxon>
        <taxon>Tracheophyta</taxon>
        <taxon>Spermatophyta</taxon>
        <taxon>Magnoliopsida</taxon>
        <taxon>Liliopsida</taxon>
        <taxon>Poales</taxon>
        <taxon>Poaceae</taxon>
        <taxon>PACMAD clade</taxon>
        <taxon>Chloridoideae</taxon>
        <taxon>Eragrostideae</taxon>
        <taxon>Eragrostidinae</taxon>
        <taxon>Eragrostis</taxon>
    </lineage>
</organism>
<dbReference type="InterPro" id="IPR032675">
    <property type="entry name" value="LRR_dom_sf"/>
</dbReference>